<feature type="binding site" evidence="1">
    <location>
        <position position="652"/>
    </location>
    <ligand>
        <name>2-oxoglutarate</name>
        <dbReference type="ChEBI" id="CHEBI:16810"/>
    </ligand>
</feature>
<dbReference type="STRING" id="602072.A0A1R3RDV9"/>
<dbReference type="InterPro" id="IPR032852">
    <property type="entry name" value="ALKBH2"/>
</dbReference>
<evidence type="ECO:0000313" key="5">
    <source>
        <dbReference type="Proteomes" id="UP000188318"/>
    </source>
</evidence>
<name>A0A1R3RDV9_ASPC5</name>
<dbReference type="PANTHER" id="PTHR31573:SF4">
    <property type="entry name" value="FE2OG DIOXYGENASE DOMAIN-CONTAINING PROTEIN"/>
    <property type="match status" value="1"/>
</dbReference>
<organism evidence="4 5">
    <name type="scientific">Aspergillus carbonarius (strain ITEM 5010)</name>
    <dbReference type="NCBI Taxonomy" id="602072"/>
    <lineage>
        <taxon>Eukaryota</taxon>
        <taxon>Fungi</taxon>
        <taxon>Dikarya</taxon>
        <taxon>Ascomycota</taxon>
        <taxon>Pezizomycotina</taxon>
        <taxon>Eurotiomycetes</taxon>
        <taxon>Eurotiomycetidae</taxon>
        <taxon>Eurotiales</taxon>
        <taxon>Aspergillaceae</taxon>
        <taxon>Aspergillus</taxon>
        <taxon>Aspergillus subgen. Circumdati</taxon>
    </lineage>
</organism>
<feature type="domain" description="Fe2OG dioxygenase" evidence="3">
    <location>
        <begin position="518"/>
        <end position="670"/>
    </location>
</feature>
<reference evidence="5" key="1">
    <citation type="journal article" date="2017" name="Genome Biol.">
        <title>Comparative genomics reveals high biological diversity and specific adaptations in the industrially and medically important fungal genus Aspergillus.</title>
        <authorList>
            <person name="de Vries R.P."/>
            <person name="Riley R."/>
            <person name="Wiebenga A."/>
            <person name="Aguilar-Osorio G."/>
            <person name="Amillis S."/>
            <person name="Uchima C.A."/>
            <person name="Anderluh G."/>
            <person name="Asadollahi M."/>
            <person name="Askin M."/>
            <person name="Barry K."/>
            <person name="Battaglia E."/>
            <person name="Bayram O."/>
            <person name="Benocci T."/>
            <person name="Braus-Stromeyer S.A."/>
            <person name="Caldana C."/>
            <person name="Canovas D."/>
            <person name="Cerqueira G.C."/>
            <person name="Chen F."/>
            <person name="Chen W."/>
            <person name="Choi C."/>
            <person name="Clum A."/>
            <person name="Dos Santos R.A."/>
            <person name="Damasio A.R."/>
            <person name="Diallinas G."/>
            <person name="Emri T."/>
            <person name="Fekete E."/>
            <person name="Flipphi M."/>
            <person name="Freyberg S."/>
            <person name="Gallo A."/>
            <person name="Gournas C."/>
            <person name="Habgood R."/>
            <person name="Hainaut M."/>
            <person name="Harispe M.L."/>
            <person name="Henrissat B."/>
            <person name="Hilden K.S."/>
            <person name="Hope R."/>
            <person name="Hossain A."/>
            <person name="Karabika E."/>
            <person name="Karaffa L."/>
            <person name="Karanyi Z."/>
            <person name="Krasevec N."/>
            <person name="Kuo A."/>
            <person name="Kusch H."/>
            <person name="LaButti K."/>
            <person name="Lagendijk E.L."/>
            <person name="Lapidus A."/>
            <person name="Levasseur A."/>
            <person name="Lindquist E."/>
            <person name="Lipzen A."/>
            <person name="Logrieco A.F."/>
            <person name="MacCabe A."/>
            <person name="Maekelae M.R."/>
            <person name="Malavazi I."/>
            <person name="Melin P."/>
            <person name="Meyer V."/>
            <person name="Mielnichuk N."/>
            <person name="Miskei M."/>
            <person name="Molnar A.P."/>
            <person name="Mule G."/>
            <person name="Ngan C.Y."/>
            <person name="Orejas M."/>
            <person name="Orosz E."/>
            <person name="Ouedraogo J.P."/>
            <person name="Overkamp K.M."/>
            <person name="Park H.-S."/>
            <person name="Perrone G."/>
            <person name="Piumi F."/>
            <person name="Punt P.J."/>
            <person name="Ram A.F."/>
            <person name="Ramon A."/>
            <person name="Rauscher S."/>
            <person name="Record E."/>
            <person name="Riano-Pachon D.M."/>
            <person name="Robert V."/>
            <person name="Roehrig J."/>
            <person name="Ruller R."/>
            <person name="Salamov A."/>
            <person name="Salih N.S."/>
            <person name="Samson R.A."/>
            <person name="Sandor E."/>
            <person name="Sanguinetti M."/>
            <person name="Schuetze T."/>
            <person name="Sepcic K."/>
            <person name="Shelest E."/>
            <person name="Sherlock G."/>
            <person name="Sophianopoulou V."/>
            <person name="Squina F.M."/>
            <person name="Sun H."/>
            <person name="Susca A."/>
            <person name="Todd R.B."/>
            <person name="Tsang A."/>
            <person name="Unkles S.E."/>
            <person name="van de Wiele N."/>
            <person name="van Rossen-Uffink D."/>
            <person name="Oliveira J.V."/>
            <person name="Vesth T.C."/>
            <person name="Visser J."/>
            <person name="Yu J.-H."/>
            <person name="Zhou M."/>
            <person name="Andersen M.R."/>
            <person name="Archer D.B."/>
            <person name="Baker S.E."/>
            <person name="Benoit I."/>
            <person name="Brakhage A.A."/>
            <person name="Braus G.H."/>
            <person name="Fischer R."/>
            <person name="Frisvad J.C."/>
            <person name="Goldman G.H."/>
            <person name="Houbraken J."/>
            <person name="Oakley B."/>
            <person name="Pocsi I."/>
            <person name="Scazzocchio C."/>
            <person name="Seiboth B."/>
            <person name="vanKuyk P.A."/>
            <person name="Wortman J."/>
            <person name="Dyer P.S."/>
            <person name="Grigoriev I.V."/>
        </authorList>
    </citation>
    <scope>NUCLEOTIDE SEQUENCE [LARGE SCALE GENOMIC DNA]</scope>
    <source>
        <strain evidence="5">ITEM 5010</strain>
    </source>
</reference>
<dbReference type="OMA" id="GMPYKYV"/>
<evidence type="ECO:0000313" key="4">
    <source>
        <dbReference type="EMBL" id="OOF92664.1"/>
    </source>
</evidence>
<gene>
    <name evidence="4" type="ORF">ASPCADRAFT_152056</name>
</gene>
<accession>A0A1R3RDV9</accession>
<dbReference type="GO" id="GO:0008198">
    <property type="term" value="F:ferrous iron binding"/>
    <property type="evidence" value="ECO:0007669"/>
    <property type="project" value="TreeGrafter"/>
</dbReference>
<evidence type="ECO:0000256" key="1">
    <source>
        <dbReference type="PIRSR" id="PIRSR632852-1"/>
    </source>
</evidence>
<dbReference type="InterPro" id="IPR027450">
    <property type="entry name" value="AlkB-like"/>
</dbReference>
<dbReference type="GO" id="GO:0006307">
    <property type="term" value="P:DNA alkylation repair"/>
    <property type="evidence" value="ECO:0007669"/>
    <property type="project" value="TreeGrafter"/>
</dbReference>
<feature type="region of interest" description="Disordered" evidence="2">
    <location>
        <begin position="1"/>
        <end position="59"/>
    </location>
</feature>
<dbReference type="SUPFAM" id="SSF51197">
    <property type="entry name" value="Clavaminate synthase-like"/>
    <property type="match status" value="1"/>
</dbReference>
<feature type="compositionally biased region" description="Basic residues" evidence="2">
    <location>
        <begin position="1"/>
        <end position="13"/>
    </location>
</feature>
<dbReference type="Gene3D" id="2.60.120.590">
    <property type="entry name" value="Alpha-ketoglutarate-dependent dioxygenase AlkB-like"/>
    <property type="match status" value="1"/>
</dbReference>
<dbReference type="VEuPathDB" id="FungiDB:ASPCADRAFT_152056"/>
<dbReference type="InterPro" id="IPR037151">
    <property type="entry name" value="AlkB-like_sf"/>
</dbReference>
<dbReference type="PANTHER" id="PTHR31573">
    <property type="entry name" value="ALPHA-KETOGLUTARATE-DEPENDENT DIOXYGENASE ALKB HOMOLOG 2"/>
    <property type="match status" value="1"/>
</dbReference>
<dbReference type="AlphaFoldDB" id="A0A1R3RDV9"/>
<proteinExistence type="predicted"/>
<protein>
    <recommendedName>
        <fullName evidence="3">Fe2OG dioxygenase domain-containing protein</fullName>
    </recommendedName>
</protein>
<dbReference type="PROSITE" id="PS51471">
    <property type="entry name" value="FE2OG_OXY"/>
    <property type="match status" value="1"/>
</dbReference>
<feature type="binding site" evidence="1">
    <location>
        <position position="536"/>
    </location>
    <ligand>
        <name>2-oxoglutarate</name>
        <dbReference type="ChEBI" id="CHEBI:16810"/>
    </ligand>
</feature>
<dbReference type="InterPro" id="IPR005123">
    <property type="entry name" value="Oxoglu/Fe-dep_dioxygenase_dom"/>
</dbReference>
<dbReference type="Pfam" id="PF13532">
    <property type="entry name" value="2OG-FeII_Oxy_2"/>
    <property type="match status" value="1"/>
</dbReference>
<evidence type="ECO:0000256" key="2">
    <source>
        <dbReference type="SAM" id="MobiDB-lite"/>
    </source>
</evidence>
<dbReference type="Proteomes" id="UP000188318">
    <property type="component" value="Unassembled WGS sequence"/>
</dbReference>
<evidence type="ECO:0000259" key="3">
    <source>
        <dbReference type="PROSITE" id="PS51471"/>
    </source>
</evidence>
<sequence length="695" mass="77451">MSPRKPTKAKTRSQARPVISGRITRSTKSPRTAGARRRTPSAGGRSREASHIPVEGHPPAWAESRPELCDALPWFRALQGGVYHNGNLCFGFLIDADCGIRSYVDEEIIITRVGGGCTKDAEGNLILLKDQDNNGSTISSIANSMKLKVPVGVIIGDRNTLLSRKLPHRYNVMAYFRITHLWYEKIGRKTGAKVRFQKLGLSNRSWWAAKDPPLLEGRDFDLQPAQALCAACCQMSPRVYNEGWMCLMPSCKRFWAIKSASSPPSNLSFHPDFLKARLHPDQAIQPHYSLVPDLLSTLTEADGDALSKRIAWKGIVCPRCARCISRTFWSGWKCADISFPAGNSHECTFEKMLGMRPISLRSVIEDLEMSPIKRALSFDPKFMVPEIDDRTLHPYRKLTYMIPGVGSITHLVSNRAINTRPNGPDDLFKQLQGADLGLRRYPLQKSVVAGTLTAHFAVNYVRRFQGRPSSGSGMPYKYVVSVASKGFDDACDEILRALGRLTWATEQAVNDAGDSFLPPNELLVLGYFEDMKIGYHDDGESSLGPTIATLSLGAKSTMLIRMKYKYYHGYSKAKVALSEDPVLDGCENHPQRQALKGQLINGRISQSTYDNLRSGLLKKGRGGEASPCIKLELNHGDLVVMHGENLQKYYEHSVIPEKRLRFALTARHIKSEHVDATELEKGRFSLVQDQVYDGK</sequence>
<keyword evidence="5" id="KW-1185">Reference proteome</keyword>
<dbReference type="OrthoDB" id="2163491at2759"/>
<dbReference type="GO" id="GO:0051747">
    <property type="term" value="F:cytosine C-5 DNA demethylase activity"/>
    <property type="evidence" value="ECO:0007669"/>
    <property type="project" value="TreeGrafter"/>
</dbReference>
<dbReference type="EMBL" id="KV907506">
    <property type="protein sequence ID" value="OOF92664.1"/>
    <property type="molecule type" value="Genomic_DNA"/>
</dbReference>
<dbReference type="GO" id="GO:0035516">
    <property type="term" value="F:broad specificity oxidative DNA demethylase activity"/>
    <property type="evidence" value="ECO:0007669"/>
    <property type="project" value="TreeGrafter"/>
</dbReference>